<keyword evidence="1" id="KW-1133">Transmembrane helix</keyword>
<sequence>MERFLHTPQYLLYQTPWHVTLIVQLFIFLFYPPKKYDRLHTVCPARSRDPGAEMNLVKTAEICKMGKINSAIYRIERTRANFLKAFSSINCKENLIWRTHG</sequence>
<evidence type="ECO:0000313" key="2">
    <source>
        <dbReference type="EMBL" id="EEJ50498.1"/>
    </source>
</evidence>
<evidence type="ECO:0000313" key="3">
    <source>
        <dbReference type="Proteomes" id="UP000004121"/>
    </source>
</evidence>
<dbReference type="Proteomes" id="UP000004121">
    <property type="component" value="Unassembled WGS sequence"/>
</dbReference>
<dbReference type="AlphaFoldDB" id="C2L0E9"/>
<organism evidence="2 3">
    <name type="scientific">Oribacterium sinus F0268</name>
    <dbReference type="NCBI Taxonomy" id="585501"/>
    <lineage>
        <taxon>Bacteria</taxon>
        <taxon>Bacillati</taxon>
        <taxon>Bacillota</taxon>
        <taxon>Clostridia</taxon>
        <taxon>Lachnospirales</taxon>
        <taxon>Lachnospiraceae</taxon>
        <taxon>Oribacterium</taxon>
    </lineage>
</organism>
<evidence type="ECO:0000256" key="1">
    <source>
        <dbReference type="SAM" id="Phobius"/>
    </source>
</evidence>
<proteinExistence type="predicted"/>
<name>C2L0E9_9FIRM</name>
<reference evidence="2 3" key="1">
    <citation type="submission" date="2009-04" db="EMBL/GenBank/DDBJ databases">
        <authorList>
            <person name="Qin X."/>
            <person name="Bachman B."/>
            <person name="Battles P."/>
            <person name="Bell A."/>
            <person name="Bess C."/>
            <person name="Bickham C."/>
            <person name="Chaboub L."/>
            <person name="Chen D."/>
            <person name="Coyle M."/>
            <person name="Deiros D.R."/>
            <person name="Dinh H."/>
            <person name="Forbes L."/>
            <person name="Fowler G."/>
            <person name="Francisco L."/>
            <person name="Fu Q."/>
            <person name="Gubbala S."/>
            <person name="Hale W."/>
            <person name="Han Y."/>
            <person name="Hemphill L."/>
            <person name="Highlander S.K."/>
            <person name="Hirani K."/>
            <person name="Hogues M."/>
            <person name="Jackson L."/>
            <person name="Jakkamsetti A."/>
            <person name="Javaid M."/>
            <person name="Jiang H."/>
            <person name="Korchina V."/>
            <person name="Kovar C."/>
            <person name="Lara F."/>
            <person name="Lee S."/>
            <person name="Mata R."/>
            <person name="Mathew T."/>
            <person name="Moen C."/>
            <person name="Morales K."/>
            <person name="Munidasa M."/>
            <person name="Nazareth L."/>
            <person name="Ngo R."/>
            <person name="Nguyen L."/>
            <person name="Okwuonu G."/>
            <person name="Ongeri F."/>
            <person name="Patil S."/>
            <person name="Petrosino J."/>
            <person name="Pham C."/>
            <person name="Pham P."/>
            <person name="Pu L.-L."/>
            <person name="Puazo M."/>
            <person name="Raj R."/>
            <person name="Reid J."/>
            <person name="Rouhana J."/>
            <person name="Saada N."/>
            <person name="Shang Y."/>
            <person name="Simmons D."/>
            <person name="Thornton R."/>
            <person name="Warren J."/>
            <person name="Weissenberger G."/>
            <person name="Zhang J."/>
            <person name="Zhang L."/>
            <person name="Zhou C."/>
            <person name="Zhu D."/>
            <person name="Muzny D."/>
            <person name="Worley K."/>
            <person name="Gibbs R."/>
        </authorList>
    </citation>
    <scope>NUCLEOTIDE SEQUENCE [LARGE SCALE GENOMIC DNA]</scope>
    <source>
        <strain evidence="2 3">F0268</strain>
    </source>
</reference>
<dbReference type="InParanoid" id="C2L0E9"/>
<feature type="transmembrane region" description="Helical" evidence="1">
    <location>
        <begin position="12"/>
        <end position="31"/>
    </location>
</feature>
<dbReference type="EMBL" id="ACKX01000211">
    <property type="protein sequence ID" value="EEJ50498.1"/>
    <property type="molecule type" value="Genomic_DNA"/>
</dbReference>
<keyword evidence="1" id="KW-0812">Transmembrane</keyword>
<comment type="caution">
    <text evidence="2">The sequence shown here is derived from an EMBL/GenBank/DDBJ whole genome shotgun (WGS) entry which is preliminary data.</text>
</comment>
<accession>C2L0E9</accession>
<gene>
    <name evidence="2" type="ORF">HMPREF6123_2218</name>
</gene>
<dbReference type="HOGENOM" id="CLU_2288690_0_0_9"/>
<keyword evidence="3" id="KW-1185">Reference proteome</keyword>
<protein>
    <submittedName>
        <fullName evidence="2">Uncharacterized protein</fullName>
    </submittedName>
</protein>
<keyword evidence="1" id="KW-0472">Membrane</keyword>